<dbReference type="PROSITE" id="PS50878">
    <property type="entry name" value="RT_POL"/>
    <property type="match status" value="1"/>
</dbReference>
<protein>
    <submittedName>
        <fullName evidence="1">Uncharacterized protein</fullName>
    </submittedName>
</protein>
<evidence type="ECO:0000313" key="1">
    <source>
        <dbReference type="EMBL" id="CAB4038238.1"/>
    </source>
</evidence>
<dbReference type="CDD" id="cd01650">
    <property type="entry name" value="RT_nLTR_like"/>
    <property type="match status" value="1"/>
</dbReference>
<reference evidence="1" key="1">
    <citation type="submission" date="2020-04" db="EMBL/GenBank/DDBJ databases">
        <authorList>
            <person name="Alioto T."/>
            <person name="Alioto T."/>
            <person name="Gomez Garrido J."/>
        </authorList>
    </citation>
    <scope>NUCLEOTIDE SEQUENCE</scope>
    <source>
        <strain evidence="1">A484AB</strain>
    </source>
</reference>
<comment type="caution">
    <text evidence="1">The sequence shown here is derived from an EMBL/GenBank/DDBJ whole genome shotgun (WGS) entry which is preliminary data.</text>
</comment>
<gene>
    <name evidence="1" type="ORF">PACLA_8A077481</name>
</gene>
<accession>A0A7D9JZ28</accession>
<dbReference type="PANTHER" id="PTHR33332">
    <property type="entry name" value="REVERSE TRANSCRIPTASE DOMAIN-CONTAINING PROTEIN"/>
    <property type="match status" value="1"/>
</dbReference>
<keyword evidence="2" id="KW-1185">Reference proteome</keyword>
<dbReference type="AlphaFoldDB" id="A0A7D9JZ28"/>
<proteinExistence type="predicted"/>
<dbReference type="Proteomes" id="UP001152795">
    <property type="component" value="Unassembled WGS sequence"/>
</dbReference>
<sequence>MLKNAKASYHHRVLNDIRLNPRKCWKAINSIFPSKPNSANSTSNHDTMHTKVQQFGHYFANVARELKSKAFPLVNFAWRHNNNTQALRTNQIFKFSFVFTIFVEKELRSLKRSKATGIDDLPPNLIKDCATVIAKPLQNIINLSIKSSTVPALWKSAKVKPIFKSGDSDLVENFRPISILPIFSKIVEKAVHRQFYNFLENNKLLIDCQFGFRRNRSTKLAATLFCDKIRKEMDNGKLIGCVCVDLSTAFDTIGHGILLDKLPAYGVEGPELAWFTDYLFNRTQLVEMQNNCCRPSTITTGVPQGSIVGPLMFIVFFNDLKESVKNSEIIKYADDTVILYADKDAQNIENALNEDMNLIRDYFYHNELLLHLKKGKTEVMLFGTSQRLRKSGKNLNITYSNTVINFVTEYVYLGNVIDNHMSLNGNFNRSYKRARGRLRLLQSVRRNLTAASAIDIYNMTILSILT</sequence>
<dbReference type="OrthoDB" id="5985125at2759"/>
<dbReference type="Pfam" id="PF00078">
    <property type="entry name" value="RVT_1"/>
    <property type="match status" value="1"/>
</dbReference>
<dbReference type="SUPFAM" id="SSF56672">
    <property type="entry name" value="DNA/RNA polymerases"/>
    <property type="match status" value="1"/>
</dbReference>
<dbReference type="InterPro" id="IPR043502">
    <property type="entry name" value="DNA/RNA_pol_sf"/>
</dbReference>
<name>A0A7D9JZ28_PARCT</name>
<dbReference type="InterPro" id="IPR000477">
    <property type="entry name" value="RT_dom"/>
</dbReference>
<dbReference type="EMBL" id="CACRXK020023975">
    <property type="protein sequence ID" value="CAB4038238.1"/>
    <property type="molecule type" value="Genomic_DNA"/>
</dbReference>
<organism evidence="1 2">
    <name type="scientific">Paramuricea clavata</name>
    <name type="common">Red gorgonian</name>
    <name type="synonym">Violescent sea-whip</name>
    <dbReference type="NCBI Taxonomy" id="317549"/>
    <lineage>
        <taxon>Eukaryota</taxon>
        <taxon>Metazoa</taxon>
        <taxon>Cnidaria</taxon>
        <taxon>Anthozoa</taxon>
        <taxon>Octocorallia</taxon>
        <taxon>Malacalcyonacea</taxon>
        <taxon>Plexauridae</taxon>
        <taxon>Paramuricea</taxon>
    </lineage>
</organism>
<evidence type="ECO:0000313" key="2">
    <source>
        <dbReference type="Proteomes" id="UP001152795"/>
    </source>
</evidence>